<dbReference type="GO" id="GO:0043565">
    <property type="term" value="F:sequence-specific DNA binding"/>
    <property type="evidence" value="ECO:0007669"/>
    <property type="project" value="InterPro"/>
</dbReference>
<dbReference type="InterPro" id="IPR025662">
    <property type="entry name" value="Sigma_54_int_dom_ATP-bd_1"/>
</dbReference>
<dbReference type="FunFam" id="3.40.50.300:FF:000006">
    <property type="entry name" value="DNA-binding transcriptional regulator NtrC"/>
    <property type="match status" value="1"/>
</dbReference>
<dbReference type="SUPFAM" id="SSF52540">
    <property type="entry name" value="P-loop containing nucleoside triphosphate hydrolases"/>
    <property type="match status" value="1"/>
</dbReference>
<dbReference type="SMART" id="SM00382">
    <property type="entry name" value="AAA"/>
    <property type="match status" value="1"/>
</dbReference>
<dbReference type="InterPro" id="IPR002078">
    <property type="entry name" value="Sigma_54_int"/>
</dbReference>
<keyword evidence="2" id="KW-0067">ATP-binding</keyword>
<evidence type="ECO:0000256" key="4">
    <source>
        <dbReference type="ARBA" id="ARBA00023125"/>
    </source>
</evidence>
<dbReference type="SUPFAM" id="SSF52172">
    <property type="entry name" value="CheY-like"/>
    <property type="match status" value="1"/>
</dbReference>
<evidence type="ECO:0000313" key="10">
    <source>
        <dbReference type="Proteomes" id="UP000239388"/>
    </source>
</evidence>
<keyword evidence="1" id="KW-0547">Nucleotide-binding</keyword>
<keyword evidence="3" id="KW-0805">Transcription regulation</keyword>
<dbReference type="Pfam" id="PF00072">
    <property type="entry name" value="Response_reg"/>
    <property type="match status" value="1"/>
</dbReference>
<dbReference type="PANTHER" id="PTHR32071">
    <property type="entry name" value="TRANSCRIPTIONAL REGULATORY PROTEIN"/>
    <property type="match status" value="1"/>
</dbReference>
<evidence type="ECO:0000256" key="6">
    <source>
        <dbReference type="PROSITE-ProRule" id="PRU00169"/>
    </source>
</evidence>
<evidence type="ECO:0000259" key="7">
    <source>
        <dbReference type="PROSITE" id="PS50045"/>
    </source>
</evidence>
<dbReference type="Gene3D" id="1.10.10.60">
    <property type="entry name" value="Homeodomain-like"/>
    <property type="match status" value="1"/>
</dbReference>
<dbReference type="InterPro" id="IPR003593">
    <property type="entry name" value="AAA+_ATPase"/>
</dbReference>
<name>A0A2S8FN46_9BACT</name>
<dbReference type="InterPro" id="IPR027417">
    <property type="entry name" value="P-loop_NTPase"/>
</dbReference>
<dbReference type="RefSeq" id="WP_105355215.1">
    <property type="nucleotide sequence ID" value="NZ_PUIB01000017.1"/>
</dbReference>
<dbReference type="Gene3D" id="1.10.8.60">
    <property type="match status" value="1"/>
</dbReference>
<dbReference type="Proteomes" id="UP000239388">
    <property type="component" value="Unassembled WGS sequence"/>
</dbReference>
<dbReference type="Pfam" id="PF00158">
    <property type="entry name" value="Sigma54_activat"/>
    <property type="match status" value="1"/>
</dbReference>
<dbReference type="Pfam" id="PF25601">
    <property type="entry name" value="AAA_lid_14"/>
    <property type="match status" value="1"/>
</dbReference>
<dbReference type="InterPro" id="IPR002197">
    <property type="entry name" value="HTH_Fis"/>
</dbReference>
<evidence type="ECO:0000259" key="8">
    <source>
        <dbReference type="PROSITE" id="PS50110"/>
    </source>
</evidence>
<dbReference type="PRINTS" id="PR01590">
    <property type="entry name" value="HTHFIS"/>
</dbReference>
<evidence type="ECO:0000256" key="5">
    <source>
        <dbReference type="ARBA" id="ARBA00023163"/>
    </source>
</evidence>
<keyword evidence="4" id="KW-0238">DNA-binding</keyword>
<feature type="domain" description="Response regulatory" evidence="8">
    <location>
        <begin position="8"/>
        <end position="122"/>
    </location>
</feature>
<dbReference type="InterPro" id="IPR001789">
    <property type="entry name" value="Sig_transdc_resp-reg_receiver"/>
</dbReference>
<dbReference type="SUPFAM" id="SSF46689">
    <property type="entry name" value="Homeodomain-like"/>
    <property type="match status" value="1"/>
</dbReference>
<feature type="modified residue" description="4-aspartylphosphate" evidence="6">
    <location>
        <position position="57"/>
    </location>
</feature>
<comment type="caution">
    <text evidence="9">The sequence shown here is derived from an EMBL/GenBank/DDBJ whole genome shotgun (WGS) entry which is preliminary data.</text>
</comment>
<dbReference type="SMART" id="SM00448">
    <property type="entry name" value="REC"/>
    <property type="match status" value="1"/>
</dbReference>
<dbReference type="PROSITE" id="PS50045">
    <property type="entry name" value="SIGMA54_INTERACT_4"/>
    <property type="match status" value="1"/>
</dbReference>
<evidence type="ECO:0000256" key="2">
    <source>
        <dbReference type="ARBA" id="ARBA00022840"/>
    </source>
</evidence>
<dbReference type="Pfam" id="PF02954">
    <property type="entry name" value="HTH_8"/>
    <property type="match status" value="1"/>
</dbReference>
<sequence length="457" mass="51324">MEPNNNGRILIVDDEANMCQLLETDLRFRGFQPIWRTSADEAIELIKTEDFDVVLTDLRMKGMSGTELCERVCANRPDIPVIVMTGFGSLETAVAAIRAGAYDFVTKPIEMELLAITLSRAVKHRQLQEKVKLLSEGTAQRDHFEEMIGGSPVMTKLYDQISRIATTETAVLVCGESGTGKELVARSIHRRSLRSSGPFIPVNCAALPEALLESELFGHAKGAFTDAKAERRGLFFQAEKGTLFLDEIGELPLSMQPKLLRALEESRVRPVGGDQEIPFDVRVITATNRDLLTEVEEGRFREDLFYRINVIQLDLPPLRARGTDTLLLAQRFVEQASKRSQRNVVGISEPAAERLLNYAWPGNVRELRNVMERAVALTPFDKIAVDDLPEKIRDYRSSQVFIGGDDPSELVPVQEVERRYILHVLQAVDNNKSLASQILGLDRKTLYRKLKQYGVDD</sequence>
<keyword evidence="6" id="KW-0597">Phosphoprotein</keyword>
<evidence type="ECO:0000256" key="1">
    <source>
        <dbReference type="ARBA" id="ARBA00022741"/>
    </source>
</evidence>
<dbReference type="Gene3D" id="3.40.50.300">
    <property type="entry name" value="P-loop containing nucleotide triphosphate hydrolases"/>
    <property type="match status" value="1"/>
</dbReference>
<evidence type="ECO:0000313" key="9">
    <source>
        <dbReference type="EMBL" id="PQO33609.1"/>
    </source>
</evidence>
<dbReference type="CDD" id="cd00009">
    <property type="entry name" value="AAA"/>
    <property type="match status" value="1"/>
</dbReference>
<dbReference type="EMBL" id="PUIB01000017">
    <property type="protein sequence ID" value="PQO33609.1"/>
    <property type="molecule type" value="Genomic_DNA"/>
</dbReference>
<feature type="domain" description="Sigma-54 factor interaction" evidence="7">
    <location>
        <begin position="147"/>
        <end position="376"/>
    </location>
</feature>
<dbReference type="InterPro" id="IPR025943">
    <property type="entry name" value="Sigma_54_int_dom_ATP-bd_2"/>
</dbReference>
<dbReference type="InterPro" id="IPR058031">
    <property type="entry name" value="AAA_lid_NorR"/>
</dbReference>
<dbReference type="InterPro" id="IPR025944">
    <property type="entry name" value="Sigma_54_int_dom_CS"/>
</dbReference>
<dbReference type="GO" id="GO:0005524">
    <property type="term" value="F:ATP binding"/>
    <property type="evidence" value="ECO:0007669"/>
    <property type="project" value="UniProtKB-KW"/>
</dbReference>
<accession>A0A2S8FN46</accession>
<dbReference type="AlphaFoldDB" id="A0A2S8FN46"/>
<proteinExistence type="predicted"/>
<dbReference type="GO" id="GO:0000160">
    <property type="term" value="P:phosphorelay signal transduction system"/>
    <property type="evidence" value="ECO:0007669"/>
    <property type="project" value="InterPro"/>
</dbReference>
<dbReference type="PROSITE" id="PS00688">
    <property type="entry name" value="SIGMA54_INTERACT_3"/>
    <property type="match status" value="1"/>
</dbReference>
<dbReference type="OrthoDB" id="9807827at2"/>
<dbReference type="Gene3D" id="3.40.50.2300">
    <property type="match status" value="1"/>
</dbReference>
<gene>
    <name evidence="9" type="ORF">C5Y98_15315</name>
</gene>
<evidence type="ECO:0000256" key="3">
    <source>
        <dbReference type="ARBA" id="ARBA00023015"/>
    </source>
</evidence>
<dbReference type="InterPro" id="IPR009057">
    <property type="entry name" value="Homeodomain-like_sf"/>
</dbReference>
<dbReference type="PROSITE" id="PS00675">
    <property type="entry name" value="SIGMA54_INTERACT_1"/>
    <property type="match status" value="1"/>
</dbReference>
<protein>
    <submittedName>
        <fullName evidence="9">Sigma-54-dependent Fis family transcriptional regulator</fullName>
    </submittedName>
</protein>
<reference evidence="9 10" key="1">
    <citation type="submission" date="2018-02" db="EMBL/GenBank/DDBJ databases">
        <title>Comparative genomes isolates from brazilian mangrove.</title>
        <authorList>
            <person name="Araujo J.E."/>
            <person name="Taketani R.G."/>
            <person name="Silva M.C.P."/>
            <person name="Loureco M.V."/>
            <person name="Andreote F.D."/>
        </authorList>
    </citation>
    <scope>NUCLEOTIDE SEQUENCE [LARGE SCALE GENOMIC DNA]</scope>
    <source>
        <strain evidence="9 10">NAP PRIS-MGV</strain>
    </source>
</reference>
<keyword evidence="5" id="KW-0804">Transcription</keyword>
<dbReference type="InterPro" id="IPR011006">
    <property type="entry name" value="CheY-like_superfamily"/>
</dbReference>
<dbReference type="PROSITE" id="PS00676">
    <property type="entry name" value="SIGMA54_INTERACT_2"/>
    <property type="match status" value="1"/>
</dbReference>
<organism evidence="9 10">
    <name type="scientific">Blastopirellula marina</name>
    <dbReference type="NCBI Taxonomy" id="124"/>
    <lineage>
        <taxon>Bacteria</taxon>
        <taxon>Pseudomonadati</taxon>
        <taxon>Planctomycetota</taxon>
        <taxon>Planctomycetia</taxon>
        <taxon>Pirellulales</taxon>
        <taxon>Pirellulaceae</taxon>
        <taxon>Blastopirellula</taxon>
    </lineage>
</organism>
<dbReference type="GO" id="GO:0006355">
    <property type="term" value="P:regulation of DNA-templated transcription"/>
    <property type="evidence" value="ECO:0007669"/>
    <property type="project" value="InterPro"/>
</dbReference>
<dbReference type="PROSITE" id="PS50110">
    <property type="entry name" value="RESPONSE_REGULATORY"/>
    <property type="match status" value="1"/>
</dbReference>